<proteinExistence type="predicted"/>
<organismHost>
    <name type="scientific">Pseudomonas aeruginosa</name>
    <dbReference type="NCBI Taxonomy" id="287"/>
</organismHost>
<gene>
    <name evidence="1" type="primary">293</name>
</gene>
<organism evidence="1 2">
    <name type="scientific">Pseudomonas phage PhiPA3</name>
    <name type="common">Pseudomonas aeruginosa phage PhiPA3</name>
    <dbReference type="NCBI Taxonomy" id="998086"/>
    <lineage>
        <taxon>Viruses</taxon>
        <taxon>Duplodnaviria</taxon>
        <taxon>Heunggongvirae</taxon>
        <taxon>Uroviricota</taxon>
        <taxon>Caudoviricetes</taxon>
        <taxon>Chimalliviridae</taxon>
        <taxon>Miltoncavirus</taxon>
        <taxon>Miltoncavirus PhiPA3</taxon>
    </lineage>
</organism>
<protein>
    <submittedName>
        <fullName evidence="1">Uncharacterized protein 293</fullName>
    </submittedName>
</protein>
<evidence type="ECO:0000313" key="2">
    <source>
        <dbReference type="Proteomes" id="UP000008388"/>
    </source>
</evidence>
<sequence length="181" mass="20641">MTHEEVVTERTETPLSPAQVYDIARAIPLVAQRIKTECMDDVTPEEKDFNADVERKYNHDKGLKLLESMGIPSTVEGVAEKTDWYFQAELIGPVRYKKGEYIVLYPQVGYSPQDVTQGTLIAEVLTDIEFPSDVDLKSSFGENLEYALRPYVDAGQLRLIKPTGARMYTSYSKWSFEDKFK</sequence>
<evidence type="ECO:0000313" key="1">
    <source>
        <dbReference type="EMBL" id="AEH03716.1"/>
    </source>
</evidence>
<dbReference type="Proteomes" id="UP000008388">
    <property type="component" value="Segment"/>
</dbReference>
<dbReference type="EMBL" id="HQ630627">
    <property type="protein sequence ID" value="AEH03716.1"/>
    <property type="molecule type" value="Genomic_DNA"/>
</dbReference>
<dbReference type="RefSeq" id="YP_009217372.1">
    <property type="nucleotide sequence ID" value="NC_028999.1"/>
</dbReference>
<reference evidence="1 2" key="1">
    <citation type="journal article" date="2011" name="Microbiology">
        <title>The Pseudomonas aeruginosa generalized transducing phage phiPA3 is a new member of the phiKZ-like group of 'jumbo' phages, and infects model laboratory strains and clinical isolates from cystic fibrosis patients.</title>
        <authorList>
            <person name="Monson R."/>
            <person name="Foulds I."/>
            <person name="Foweraker J."/>
            <person name="Welch M."/>
            <person name="Salmond G.P."/>
        </authorList>
    </citation>
    <scope>NUCLEOTIDE SEQUENCE [LARGE SCALE GENOMIC DNA]</scope>
</reference>
<name>F8SJC9_BPPA3</name>
<keyword evidence="2" id="KW-1185">Reference proteome</keyword>
<dbReference type="KEGG" id="vg:26643821"/>
<dbReference type="GeneID" id="26643821"/>
<accession>F8SJC9</accession>